<proteinExistence type="predicted"/>
<reference evidence="1 2" key="1">
    <citation type="submission" date="2020-02" db="EMBL/GenBank/DDBJ databases">
        <authorList>
            <person name="Li X.-J."/>
            <person name="Han X.-M."/>
        </authorList>
    </citation>
    <scope>NUCLEOTIDE SEQUENCE [LARGE SCALE GENOMIC DNA]</scope>
    <source>
        <strain evidence="1 2">CCTCC AB 2017055</strain>
    </source>
</reference>
<dbReference type="AlphaFoldDB" id="A0A6L9SFP8"/>
<dbReference type="RefSeq" id="WP_163742833.1">
    <property type="nucleotide sequence ID" value="NZ_JAAGOA010000021.1"/>
</dbReference>
<dbReference type="EMBL" id="JAAGOA010000021">
    <property type="protein sequence ID" value="NEE03282.1"/>
    <property type="molecule type" value="Genomic_DNA"/>
</dbReference>
<keyword evidence="2" id="KW-1185">Reference proteome</keyword>
<sequence length="79" mass="8868">MAIGAYEVKSDFLRRWRDRGLAEGEAKGEARTLLRVLAARGISVPEDIRVRITECTDLDQLDAWTDRAATATSIDDIFE</sequence>
<organism evidence="1 2">
    <name type="scientific">Phytoactinopolyspora halotolerans</name>
    <dbReference type="NCBI Taxonomy" id="1981512"/>
    <lineage>
        <taxon>Bacteria</taxon>
        <taxon>Bacillati</taxon>
        <taxon>Actinomycetota</taxon>
        <taxon>Actinomycetes</taxon>
        <taxon>Jiangellales</taxon>
        <taxon>Jiangellaceae</taxon>
        <taxon>Phytoactinopolyspora</taxon>
    </lineage>
</organism>
<dbReference type="Proteomes" id="UP000475214">
    <property type="component" value="Unassembled WGS sequence"/>
</dbReference>
<dbReference type="PANTHER" id="PTHR34613:SF1">
    <property type="entry name" value="SLL6017 PROTEIN"/>
    <property type="match status" value="1"/>
</dbReference>
<evidence type="ECO:0008006" key="3">
    <source>
        <dbReference type="Google" id="ProtNLM"/>
    </source>
</evidence>
<name>A0A6L9SFP8_9ACTN</name>
<evidence type="ECO:0000313" key="1">
    <source>
        <dbReference type="EMBL" id="NEE03282.1"/>
    </source>
</evidence>
<protein>
    <recommendedName>
        <fullName evidence="3">DUF4351 domain-containing protein</fullName>
    </recommendedName>
</protein>
<dbReference type="PANTHER" id="PTHR34613">
    <property type="entry name" value="SLL0800 PROTEIN"/>
    <property type="match status" value="1"/>
</dbReference>
<comment type="caution">
    <text evidence="1">The sequence shown here is derived from an EMBL/GenBank/DDBJ whole genome shotgun (WGS) entry which is preliminary data.</text>
</comment>
<accession>A0A6L9SFP8</accession>
<gene>
    <name evidence="1" type="ORF">G1H10_24240</name>
</gene>
<evidence type="ECO:0000313" key="2">
    <source>
        <dbReference type="Proteomes" id="UP000475214"/>
    </source>
</evidence>